<accession>A0ABM0GJR8</accession>
<feature type="region of interest" description="Disordered" evidence="1">
    <location>
        <begin position="460"/>
        <end position="483"/>
    </location>
</feature>
<evidence type="ECO:0000313" key="3">
    <source>
        <dbReference type="RefSeq" id="XP_002731381.1"/>
    </source>
</evidence>
<name>A0ABM0GJR8_SACKO</name>
<dbReference type="PANTHER" id="PTHR34365:SF7">
    <property type="entry name" value="GLYCINE-RICH DOMAIN-CONTAINING PROTEIN 1"/>
    <property type="match status" value="1"/>
</dbReference>
<dbReference type="RefSeq" id="XP_002731381.1">
    <property type="nucleotide sequence ID" value="XM_002731335.1"/>
</dbReference>
<dbReference type="Pfam" id="PF07173">
    <property type="entry name" value="GRDP-like"/>
    <property type="match status" value="1"/>
</dbReference>
<organism evidence="2 3">
    <name type="scientific">Saccoglossus kowalevskii</name>
    <name type="common">Acorn worm</name>
    <dbReference type="NCBI Taxonomy" id="10224"/>
    <lineage>
        <taxon>Eukaryota</taxon>
        <taxon>Metazoa</taxon>
        <taxon>Hemichordata</taxon>
        <taxon>Enteropneusta</taxon>
        <taxon>Harrimaniidae</taxon>
        <taxon>Saccoglossus</taxon>
    </lineage>
</organism>
<sequence>MASSRVMTKKEAARRRADNIDFNIKLLEATLTHLNFLEEISQNRFLENPKFITYAIKRYEMFWLPLLASQGFKAEPLAAPIDIEWVWHAHMLAPQEYTKDCITVVSRVLDHRVMSKEERVASKQRARDLWDDLYPDENFEVDFEDEQTLRDINSPYQTPFVSRIFYDLRSALERQRVFNYQVSLPHYRSLKFLEWASVRYRRFLFLNVRNPGETLVPCFDIALIWHVHLLHPHMYRDDTTALLGKVLPHDDKQFMRQITDRFKEALECTSSLWQNTYGGEYNCRGTSYRGDPPTDIQQYDVSSFKTDYFILVIEKLSLRAPPLADDFILSMRFLDDSKLSGKRFRRRGLVIEWENKTHDDLTMFAFRESKNPMLQFKLKMIKLLGSETIGMMIVPVTTFMDKTSNSHLIEYTAMLMDHKSRHSGIKLDLAFRILPDIGLTKMKVRSGAFSMSEAESMYGFGGKDDPRRQSVRASSRTDLNAVSPSSFQMRQMSDGGTKAAVHAVINQLHQRVFTVRVFHKTTYDAARIEILDHDGYMVALSETIDPHVLPSYKQILDTEVEERCTLETGENERAMMIRGSRSDWGICRGKWTSSGGKGHDGHHGNMKPMFLFFGLSKKMERKRTLLERSGHVFRLANVLTLDLEHGKLRIKCPDLSDAANVVALAFSVALLPIMTSPCREISCQDKKSLLHKIIELPMVTLSGYD</sequence>
<dbReference type="GeneID" id="100370003"/>
<keyword evidence="2" id="KW-1185">Reference proteome</keyword>
<dbReference type="InterPro" id="IPR009836">
    <property type="entry name" value="GRDP-like"/>
</dbReference>
<evidence type="ECO:0000313" key="2">
    <source>
        <dbReference type="Proteomes" id="UP000694865"/>
    </source>
</evidence>
<reference evidence="3" key="1">
    <citation type="submission" date="2025-08" db="UniProtKB">
        <authorList>
            <consortium name="RefSeq"/>
        </authorList>
    </citation>
    <scope>IDENTIFICATION</scope>
    <source>
        <tissue evidence="3">Testes</tissue>
    </source>
</reference>
<dbReference type="PANTHER" id="PTHR34365">
    <property type="entry name" value="ENOLASE (DUF1399)"/>
    <property type="match status" value="1"/>
</dbReference>
<gene>
    <name evidence="3" type="primary">LOC100370003</name>
</gene>
<dbReference type="Proteomes" id="UP000694865">
    <property type="component" value="Unplaced"/>
</dbReference>
<protein>
    <submittedName>
        <fullName evidence="3">Uncharacterized protein LOC100370003</fullName>
    </submittedName>
</protein>
<feature type="compositionally biased region" description="Polar residues" evidence="1">
    <location>
        <begin position="471"/>
        <end position="483"/>
    </location>
</feature>
<proteinExistence type="predicted"/>
<evidence type="ECO:0000256" key="1">
    <source>
        <dbReference type="SAM" id="MobiDB-lite"/>
    </source>
</evidence>